<protein>
    <submittedName>
        <fullName evidence="2">Nucleoside-diphosphate-sugar epimerase</fullName>
    </submittedName>
</protein>
<dbReference type="OrthoDB" id="5723970at2"/>
<dbReference type="Pfam" id="PF01370">
    <property type="entry name" value="Epimerase"/>
    <property type="match status" value="1"/>
</dbReference>
<organism evidence="2 3">
    <name type="scientific">Sphingomonas jatrophae</name>
    <dbReference type="NCBI Taxonomy" id="1166337"/>
    <lineage>
        <taxon>Bacteria</taxon>
        <taxon>Pseudomonadati</taxon>
        <taxon>Pseudomonadota</taxon>
        <taxon>Alphaproteobacteria</taxon>
        <taxon>Sphingomonadales</taxon>
        <taxon>Sphingomonadaceae</taxon>
        <taxon>Sphingomonas</taxon>
    </lineage>
</organism>
<dbReference type="PANTHER" id="PTHR48079">
    <property type="entry name" value="PROTEIN YEEZ"/>
    <property type="match status" value="1"/>
</dbReference>
<keyword evidence="3" id="KW-1185">Reference proteome</keyword>
<dbReference type="EMBL" id="FOZG01000001">
    <property type="protein sequence ID" value="SFR91122.1"/>
    <property type="molecule type" value="Genomic_DNA"/>
</dbReference>
<accession>A0A1I6KIQ0</accession>
<dbReference type="InterPro" id="IPR051783">
    <property type="entry name" value="NAD(P)-dependent_oxidoreduct"/>
</dbReference>
<dbReference type="InterPro" id="IPR036291">
    <property type="entry name" value="NAD(P)-bd_dom_sf"/>
</dbReference>
<sequence>MKILIVGGAGMIGGRTALHLQSKGHDVTIAGRNPPLPDTPLGNLPFKRVDYMDADASVFDGFDALVFAAGNDIRHIPQGEDDGYWHRVNSLGIPAFFAKAKAAGIKRAVNVGSYYPQAAPHLVEGNAYIRSRKESDEGVAALADESFVACSVNAPFVVGTVPGLPLPMFIAYTHYAQGKYAPMPEFVPPGGVNFISTQSLAEAVEGALERGAPGGSYLVGDENLTWQDYFGAFFEEVGREKPAVVDQEHPMLPDSAMPFGRGNKLYYEPDAEETKLLGYRRGDIRPAIAEIVAQFKDV</sequence>
<dbReference type="AlphaFoldDB" id="A0A1I6KIQ0"/>
<dbReference type="InterPro" id="IPR001509">
    <property type="entry name" value="Epimerase_deHydtase"/>
</dbReference>
<name>A0A1I6KIQ0_9SPHN</name>
<dbReference type="GO" id="GO:0005737">
    <property type="term" value="C:cytoplasm"/>
    <property type="evidence" value="ECO:0007669"/>
    <property type="project" value="TreeGrafter"/>
</dbReference>
<evidence type="ECO:0000313" key="3">
    <source>
        <dbReference type="Proteomes" id="UP000198824"/>
    </source>
</evidence>
<gene>
    <name evidence="2" type="ORF">SAMN05192580_1785</name>
</gene>
<evidence type="ECO:0000313" key="2">
    <source>
        <dbReference type="EMBL" id="SFR91122.1"/>
    </source>
</evidence>
<dbReference type="PANTHER" id="PTHR48079:SF6">
    <property type="entry name" value="NAD(P)-BINDING DOMAIN-CONTAINING PROTEIN-RELATED"/>
    <property type="match status" value="1"/>
</dbReference>
<dbReference type="SUPFAM" id="SSF51735">
    <property type="entry name" value="NAD(P)-binding Rossmann-fold domains"/>
    <property type="match status" value="1"/>
</dbReference>
<dbReference type="STRING" id="1166337.SAMN05192580_1785"/>
<evidence type="ECO:0000259" key="1">
    <source>
        <dbReference type="Pfam" id="PF01370"/>
    </source>
</evidence>
<proteinExistence type="predicted"/>
<dbReference type="GO" id="GO:0004029">
    <property type="term" value="F:aldehyde dehydrogenase (NAD+) activity"/>
    <property type="evidence" value="ECO:0007669"/>
    <property type="project" value="TreeGrafter"/>
</dbReference>
<dbReference type="Gene3D" id="3.40.50.720">
    <property type="entry name" value="NAD(P)-binding Rossmann-like Domain"/>
    <property type="match status" value="1"/>
</dbReference>
<dbReference type="Proteomes" id="UP000198824">
    <property type="component" value="Unassembled WGS sequence"/>
</dbReference>
<dbReference type="RefSeq" id="WP_093313380.1">
    <property type="nucleotide sequence ID" value="NZ_FOZG01000001.1"/>
</dbReference>
<reference evidence="2 3" key="1">
    <citation type="submission" date="2016-10" db="EMBL/GenBank/DDBJ databases">
        <authorList>
            <person name="de Groot N.N."/>
        </authorList>
    </citation>
    <scope>NUCLEOTIDE SEQUENCE [LARGE SCALE GENOMIC DNA]</scope>
    <source>
        <strain evidence="2 3">S5-249</strain>
    </source>
</reference>
<feature type="domain" description="NAD-dependent epimerase/dehydratase" evidence="1">
    <location>
        <begin position="3"/>
        <end position="160"/>
    </location>
</feature>